<organism evidence="1 2">
    <name type="scientific">Sphingorhabdus contaminans</name>
    <dbReference type="NCBI Taxonomy" id="1343899"/>
    <lineage>
        <taxon>Bacteria</taxon>
        <taxon>Pseudomonadati</taxon>
        <taxon>Pseudomonadota</taxon>
        <taxon>Alphaproteobacteria</taxon>
        <taxon>Sphingomonadales</taxon>
        <taxon>Sphingomonadaceae</taxon>
        <taxon>Sphingorhabdus</taxon>
    </lineage>
</organism>
<gene>
    <name evidence="1" type="ORF">FOM92_04045</name>
</gene>
<dbReference type="Proteomes" id="UP000320160">
    <property type="component" value="Unassembled WGS sequence"/>
</dbReference>
<dbReference type="AlphaFoldDB" id="A0A553WIU5"/>
<sequence length="63" mass="6819">MPQQQLILTIGRIERALSRLERIPSGGPSAAPDSDLLERHEKLKAETRAAIGAIEDILAGRTS</sequence>
<proteinExistence type="predicted"/>
<accession>A0A553WIU5</accession>
<name>A0A553WIU5_9SPHN</name>
<comment type="caution">
    <text evidence="1">The sequence shown here is derived from an EMBL/GenBank/DDBJ whole genome shotgun (WGS) entry which is preliminary data.</text>
</comment>
<protein>
    <submittedName>
        <fullName evidence="1">Uncharacterized protein</fullName>
    </submittedName>
</protein>
<reference evidence="1 2" key="1">
    <citation type="submission" date="2019-07" db="EMBL/GenBank/DDBJ databases">
        <authorList>
            <person name="Park M."/>
        </authorList>
    </citation>
    <scope>NUCLEOTIDE SEQUENCE [LARGE SCALE GENOMIC DNA]</scope>
    <source>
        <strain evidence="1 2">KCTC32445</strain>
    </source>
</reference>
<dbReference type="OrthoDB" id="7596130at2"/>
<dbReference type="EMBL" id="VKKU01000001">
    <property type="protein sequence ID" value="TSB04593.1"/>
    <property type="molecule type" value="Genomic_DNA"/>
</dbReference>
<dbReference type="RefSeq" id="WP_143775481.1">
    <property type="nucleotide sequence ID" value="NZ_OZ260107.1"/>
</dbReference>
<evidence type="ECO:0000313" key="2">
    <source>
        <dbReference type="Proteomes" id="UP000320160"/>
    </source>
</evidence>
<evidence type="ECO:0000313" key="1">
    <source>
        <dbReference type="EMBL" id="TSB04593.1"/>
    </source>
</evidence>
<keyword evidence="2" id="KW-1185">Reference proteome</keyword>